<dbReference type="InterPro" id="IPR014721">
    <property type="entry name" value="Ribsml_uS5_D2-typ_fold_subgr"/>
</dbReference>
<dbReference type="InterPro" id="IPR049353">
    <property type="entry name" value="GyrB_hook"/>
</dbReference>
<organism evidence="14">
    <name type="scientific">hydrothermal vent metagenome</name>
    <dbReference type="NCBI Taxonomy" id="652676"/>
    <lineage>
        <taxon>unclassified sequences</taxon>
        <taxon>metagenomes</taxon>
        <taxon>ecological metagenomes</taxon>
    </lineage>
</organism>
<evidence type="ECO:0000259" key="13">
    <source>
        <dbReference type="PROSITE" id="PS50880"/>
    </source>
</evidence>
<comment type="catalytic activity">
    <reaction evidence="1">
        <text>ATP-dependent breakage, passage and rejoining of double-stranded DNA.</text>
        <dbReference type="EC" id="5.6.2.2"/>
    </reaction>
</comment>
<dbReference type="PRINTS" id="PR01159">
    <property type="entry name" value="DNAGYRASEB"/>
</dbReference>
<gene>
    <name evidence="14" type="ORF">MNBD_NITROSPINAE01-156</name>
</gene>
<dbReference type="FunFam" id="3.40.50.670:FF:000001">
    <property type="entry name" value="DNA topoisomerase 2"/>
    <property type="match status" value="1"/>
</dbReference>
<dbReference type="InterPro" id="IPR020568">
    <property type="entry name" value="Ribosomal_Su5_D2-typ_SF"/>
</dbReference>
<reference evidence="14" key="1">
    <citation type="submission" date="2018-06" db="EMBL/GenBank/DDBJ databases">
        <authorList>
            <person name="Zhirakovskaya E."/>
        </authorList>
    </citation>
    <scope>NUCLEOTIDE SEQUENCE</scope>
</reference>
<dbReference type="InterPro" id="IPR000565">
    <property type="entry name" value="Topo_IIA_B"/>
</dbReference>
<dbReference type="Pfam" id="PF00986">
    <property type="entry name" value="DNA_gyraseB_C"/>
    <property type="match status" value="1"/>
</dbReference>
<name>A0A3B1C4H5_9ZZZZ</name>
<dbReference type="InterPro" id="IPR034160">
    <property type="entry name" value="TOPRIM_GyrB"/>
</dbReference>
<dbReference type="InterPro" id="IPR002288">
    <property type="entry name" value="DNA_gyrase_B_C"/>
</dbReference>
<keyword evidence="12 14" id="KW-0413">Isomerase</keyword>
<dbReference type="InterPro" id="IPR036890">
    <property type="entry name" value="HATPase_C_sf"/>
</dbReference>
<keyword evidence="6" id="KW-0479">Metal-binding</keyword>
<keyword evidence="11" id="KW-0238">DNA-binding</keyword>
<dbReference type="GO" id="GO:0006265">
    <property type="term" value="P:DNA topological change"/>
    <property type="evidence" value="ECO:0007669"/>
    <property type="project" value="InterPro"/>
</dbReference>
<dbReference type="FunFam" id="3.30.565.10:FF:000002">
    <property type="entry name" value="DNA gyrase subunit B"/>
    <property type="match status" value="1"/>
</dbReference>
<dbReference type="InterPro" id="IPR011557">
    <property type="entry name" value="GyrB"/>
</dbReference>
<evidence type="ECO:0000256" key="12">
    <source>
        <dbReference type="ARBA" id="ARBA00023235"/>
    </source>
</evidence>
<dbReference type="GO" id="GO:0003918">
    <property type="term" value="F:DNA topoisomerase type II (double strand cut, ATP-hydrolyzing) activity"/>
    <property type="evidence" value="ECO:0007669"/>
    <property type="project" value="UniProtKB-EC"/>
</dbReference>
<dbReference type="InterPro" id="IPR001241">
    <property type="entry name" value="Topo_IIA"/>
</dbReference>
<evidence type="ECO:0000256" key="4">
    <source>
        <dbReference type="ARBA" id="ARBA00012895"/>
    </source>
</evidence>
<dbReference type="AlphaFoldDB" id="A0A3B1C4H5"/>
<dbReference type="PANTHER" id="PTHR45866">
    <property type="entry name" value="DNA GYRASE/TOPOISOMERASE SUBUNIT B"/>
    <property type="match status" value="1"/>
</dbReference>
<dbReference type="PROSITE" id="PS00177">
    <property type="entry name" value="TOPOISOMERASE_II"/>
    <property type="match status" value="1"/>
</dbReference>
<dbReference type="SMART" id="SM00433">
    <property type="entry name" value="TOP2c"/>
    <property type="match status" value="1"/>
</dbReference>
<dbReference type="InterPro" id="IPR018522">
    <property type="entry name" value="TopoIIA_CS"/>
</dbReference>
<dbReference type="Pfam" id="PF00204">
    <property type="entry name" value="DNA_gyraseB"/>
    <property type="match status" value="1"/>
</dbReference>
<evidence type="ECO:0000256" key="3">
    <source>
        <dbReference type="ARBA" id="ARBA00010708"/>
    </source>
</evidence>
<dbReference type="Pfam" id="PF02518">
    <property type="entry name" value="HATPase_c"/>
    <property type="match status" value="1"/>
</dbReference>
<evidence type="ECO:0000256" key="8">
    <source>
        <dbReference type="ARBA" id="ARBA00022840"/>
    </source>
</evidence>
<keyword evidence="8" id="KW-0067">ATP-binding</keyword>
<feature type="domain" description="Toprim" evidence="13">
    <location>
        <begin position="418"/>
        <end position="533"/>
    </location>
</feature>
<protein>
    <recommendedName>
        <fullName evidence="4">DNA topoisomerase (ATP-hydrolyzing)</fullName>
        <ecNumber evidence="4">5.6.2.2</ecNumber>
    </recommendedName>
</protein>
<dbReference type="Pfam" id="PF21249">
    <property type="entry name" value="GyrB_hook"/>
    <property type="match status" value="1"/>
</dbReference>
<dbReference type="InterPro" id="IPR013506">
    <property type="entry name" value="Topo_IIA_bsu_dom2"/>
</dbReference>
<dbReference type="CDD" id="cd00822">
    <property type="entry name" value="TopoII_Trans_DNA_gyrase"/>
    <property type="match status" value="1"/>
</dbReference>
<evidence type="ECO:0000256" key="1">
    <source>
        <dbReference type="ARBA" id="ARBA00000185"/>
    </source>
</evidence>
<comment type="similarity">
    <text evidence="3">Belongs to the type II topoisomerase GyrB family.</text>
</comment>
<dbReference type="InterPro" id="IPR006171">
    <property type="entry name" value="TOPRIM_dom"/>
</dbReference>
<dbReference type="SUPFAM" id="SSF54211">
    <property type="entry name" value="Ribosomal protein S5 domain 2-like"/>
    <property type="match status" value="1"/>
</dbReference>
<dbReference type="SMART" id="SM00387">
    <property type="entry name" value="HATPase_c"/>
    <property type="match status" value="1"/>
</dbReference>
<dbReference type="EMBL" id="UOGC01000091">
    <property type="protein sequence ID" value="VAX19493.1"/>
    <property type="molecule type" value="Genomic_DNA"/>
</dbReference>
<dbReference type="HAMAP" id="MF_01898">
    <property type="entry name" value="GyrB"/>
    <property type="match status" value="1"/>
</dbReference>
<dbReference type="GO" id="GO:0003677">
    <property type="term" value="F:DNA binding"/>
    <property type="evidence" value="ECO:0007669"/>
    <property type="project" value="UniProtKB-KW"/>
</dbReference>
<dbReference type="PRINTS" id="PR00418">
    <property type="entry name" value="TPI2FAMILY"/>
</dbReference>
<dbReference type="InterPro" id="IPR003594">
    <property type="entry name" value="HATPase_dom"/>
</dbReference>
<dbReference type="PROSITE" id="PS50880">
    <property type="entry name" value="TOPRIM"/>
    <property type="match status" value="1"/>
</dbReference>
<keyword evidence="10" id="KW-0799">Topoisomerase</keyword>
<keyword evidence="5" id="KW-0963">Cytoplasm</keyword>
<keyword evidence="7" id="KW-0547">Nucleotide-binding</keyword>
<dbReference type="NCBIfam" id="NF011501">
    <property type="entry name" value="PRK14939.1"/>
    <property type="match status" value="1"/>
</dbReference>
<dbReference type="Pfam" id="PF01751">
    <property type="entry name" value="Toprim"/>
    <property type="match status" value="1"/>
</dbReference>
<evidence type="ECO:0000256" key="7">
    <source>
        <dbReference type="ARBA" id="ARBA00022741"/>
    </source>
</evidence>
<evidence type="ECO:0000256" key="5">
    <source>
        <dbReference type="ARBA" id="ARBA00022490"/>
    </source>
</evidence>
<dbReference type="Gene3D" id="3.30.230.10">
    <property type="match status" value="1"/>
</dbReference>
<dbReference type="CDD" id="cd03366">
    <property type="entry name" value="TOPRIM_TopoIIA_GyrB"/>
    <property type="match status" value="1"/>
</dbReference>
<sequence>MEEKNSEYGAGSIKILEGLEAVRKRPAMYIGDNNTKGLHHLVFEVVDNSIDEAMAGFCKNVEVAIHIDNSITITDDGRGIPVDIHPDKNISAAEVVLTTLHAGGKFDSNTYKVSGGLHGVGVSVVNALSTTFDIEIRRNGKVYSQSYQRGAPNAPLKAIGEAKSTGTKITFKPDDTIFIYTDFNLDILSERLRELSYLNKGIRITITDERADKEREFYYEGGIVSFIEYINKNKNPLFAPPLYIEEEKDHIIIELAMLYNDSFKEDIFTFANNIRTREGGTHLSGFRSALTRTINAYASANNMIKGDVTITGDDVREGLTAVLSIKIPEPQFEGQTKTKLGNSEVQGLVTQVVNDKLSQYMEENPRNAKLMVAKAMMASQAREAAKRARDLTRRKGVLEGSVLPGKLADCQEKDPAACEIYIVEGDSAGGSAKMGRDRKYQAILPLKGKILNVEKARLEKMLANQEVRTLFTALGGGAGRGDFDANKVRYHKIIVMTDADVDGSHIRTLLLTLFYRHMEEIIKRGFLYIAQPPLYRIQKGKTEKYIKDDSELNTHLLEIGLKGKTLTIGDGAETIEGTTLVNVIHKMIDYHKMMENLEKRGYPKDVVEPMLDINVTKKEFFVEKAELEKFLETLPNADKKPNIISDETHGGYALEWFDKRTGAHKKVNWDLVMSVEYQRAHAIRRQLERYDKPPFVLSSEDDTDITINSDEELVRHILENSKSGISIQRYKGLGEMNPDQLWETTMDPARRTLLQVRIDDAVQADNVFTLLMGDQVEPRRNFIQTHALEVKQLDV</sequence>
<dbReference type="EC" id="5.6.2.2" evidence="4"/>
<evidence type="ECO:0000256" key="11">
    <source>
        <dbReference type="ARBA" id="ARBA00023125"/>
    </source>
</evidence>
<accession>A0A3B1C4H5</accession>
<evidence type="ECO:0000313" key="14">
    <source>
        <dbReference type="EMBL" id="VAX19493.1"/>
    </source>
</evidence>
<dbReference type="CDD" id="cd16928">
    <property type="entry name" value="HATPase_GyrB-like"/>
    <property type="match status" value="1"/>
</dbReference>
<keyword evidence="9" id="KW-0460">Magnesium</keyword>
<dbReference type="SUPFAM" id="SSF56719">
    <property type="entry name" value="Type II DNA topoisomerase"/>
    <property type="match status" value="1"/>
</dbReference>
<dbReference type="GO" id="GO:0046872">
    <property type="term" value="F:metal ion binding"/>
    <property type="evidence" value="ECO:0007669"/>
    <property type="project" value="UniProtKB-KW"/>
</dbReference>
<dbReference type="NCBIfam" id="TIGR01059">
    <property type="entry name" value="gyrB"/>
    <property type="match status" value="1"/>
</dbReference>
<proteinExistence type="inferred from homology"/>
<evidence type="ECO:0000256" key="2">
    <source>
        <dbReference type="ARBA" id="ARBA00001946"/>
    </source>
</evidence>
<dbReference type="GO" id="GO:0005524">
    <property type="term" value="F:ATP binding"/>
    <property type="evidence" value="ECO:0007669"/>
    <property type="project" value="UniProtKB-KW"/>
</dbReference>
<dbReference type="InterPro" id="IPR013759">
    <property type="entry name" value="Topo_IIA_B_C"/>
</dbReference>
<evidence type="ECO:0000256" key="6">
    <source>
        <dbReference type="ARBA" id="ARBA00022723"/>
    </source>
</evidence>
<dbReference type="InterPro" id="IPR013760">
    <property type="entry name" value="Topo_IIA-like_dom_sf"/>
</dbReference>
<dbReference type="Gene3D" id="3.40.50.670">
    <property type="match status" value="2"/>
</dbReference>
<dbReference type="FunFam" id="3.30.230.10:FF:000005">
    <property type="entry name" value="DNA gyrase subunit B"/>
    <property type="match status" value="1"/>
</dbReference>
<dbReference type="NCBIfam" id="NF004189">
    <property type="entry name" value="PRK05644.1"/>
    <property type="match status" value="1"/>
</dbReference>
<dbReference type="GO" id="GO:0005694">
    <property type="term" value="C:chromosome"/>
    <property type="evidence" value="ECO:0007669"/>
    <property type="project" value="InterPro"/>
</dbReference>
<dbReference type="PANTHER" id="PTHR45866:SF1">
    <property type="entry name" value="DNA GYRASE SUBUNIT B, MITOCHONDRIAL"/>
    <property type="match status" value="1"/>
</dbReference>
<evidence type="ECO:0000256" key="9">
    <source>
        <dbReference type="ARBA" id="ARBA00022842"/>
    </source>
</evidence>
<comment type="cofactor">
    <cofactor evidence="2">
        <name>Mg(2+)</name>
        <dbReference type="ChEBI" id="CHEBI:18420"/>
    </cofactor>
</comment>
<dbReference type="Gene3D" id="3.30.565.10">
    <property type="entry name" value="Histidine kinase-like ATPase, C-terminal domain"/>
    <property type="match status" value="1"/>
</dbReference>
<dbReference type="SUPFAM" id="SSF55874">
    <property type="entry name" value="ATPase domain of HSP90 chaperone/DNA topoisomerase II/histidine kinase"/>
    <property type="match status" value="1"/>
</dbReference>
<evidence type="ECO:0000256" key="10">
    <source>
        <dbReference type="ARBA" id="ARBA00023029"/>
    </source>
</evidence>